<accession>A0A8B8F4X1</accession>
<evidence type="ECO:0000313" key="3">
    <source>
        <dbReference type="RefSeq" id="XP_025405854.1"/>
    </source>
</evidence>
<dbReference type="InterPro" id="IPR025271">
    <property type="entry name" value="CCDC28"/>
</dbReference>
<gene>
    <name evidence="3 4" type="primary">LOC112680078</name>
</gene>
<dbReference type="Proteomes" id="UP000694846">
    <property type="component" value="Unplaced"/>
</dbReference>
<proteinExistence type="predicted"/>
<organism evidence="2 3">
    <name type="scientific">Sipha flava</name>
    <name type="common">yellow sugarcane aphid</name>
    <dbReference type="NCBI Taxonomy" id="143950"/>
    <lineage>
        <taxon>Eukaryota</taxon>
        <taxon>Metazoa</taxon>
        <taxon>Ecdysozoa</taxon>
        <taxon>Arthropoda</taxon>
        <taxon>Hexapoda</taxon>
        <taxon>Insecta</taxon>
        <taxon>Pterygota</taxon>
        <taxon>Neoptera</taxon>
        <taxon>Paraneoptera</taxon>
        <taxon>Hemiptera</taxon>
        <taxon>Sternorrhyncha</taxon>
        <taxon>Aphidomorpha</taxon>
        <taxon>Aphidoidea</taxon>
        <taxon>Aphididae</taxon>
        <taxon>Sipha</taxon>
    </lineage>
</organism>
<feature type="region of interest" description="Disordered" evidence="1">
    <location>
        <begin position="1"/>
        <end position="99"/>
    </location>
</feature>
<sequence>MSVEKEECELEQLVSSDEEPRPPADNSHITPPITPKPPPRAHSHIDSRTKTSGSSNKSHSVESQKNECYKSSVKLSSSSSSHQDNKPQTQLSKDISGTNRLMCVNERLGRSSLHDYKPPRPPPPNFSKLQNKKVFSEQTMDRSCLHHCFLSDVTDVRQMEQALQQLLEDFHSGKLRAFGKDCSMEQMTAIREQQEHLAWLHFELGVRQDGSTPLSEQGIAKGTENMHSLMASLEQLSLSIEKLHSFSNSTFD</sequence>
<protein>
    <submittedName>
        <fullName evidence="3 4">Uncharacterized protein LOC112680078 isoform X1</fullName>
    </submittedName>
</protein>
<keyword evidence="2" id="KW-1185">Reference proteome</keyword>
<reference evidence="3 4" key="1">
    <citation type="submission" date="2025-04" db="UniProtKB">
        <authorList>
            <consortium name="RefSeq"/>
        </authorList>
    </citation>
    <scope>IDENTIFICATION</scope>
    <source>
        <tissue evidence="3 4">Whole body</tissue>
    </source>
</reference>
<dbReference type="PANTHER" id="PTHR13400">
    <property type="entry name" value="CHEMOKINE C-C MOTIF RECEPTOR 1"/>
    <property type="match status" value="1"/>
</dbReference>
<dbReference type="RefSeq" id="XP_025405855.1">
    <property type="nucleotide sequence ID" value="XM_025550070.1"/>
</dbReference>
<name>A0A8B8F4X1_9HEMI</name>
<feature type="compositionally biased region" description="Acidic residues" evidence="1">
    <location>
        <begin position="1"/>
        <end position="10"/>
    </location>
</feature>
<dbReference type="GeneID" id="112680078"/>
<feature type="compositionally biased region" description="Low complexity" evidence="1">
    <location>
        <begin position="70"/>
        <end position="81"/>
    </location>
</feature>
<dbReference type="AlphaFoldDB" id="A0A8B8F4X1"/>
<evidence type="ECO:0000313" key="2">
    <source>
        <dbReference type="Proteomes" id="UP000694846"/>
    </source>
</evidence>
<feature type="compositionally biased region" description="Polar residues" evidence="1">
    <location>
        <begin position="86"/>
        <end position="99"/>
    </location>
</feature>
<dbReference type="RefSeq" id="XP_025405854.1">
    <property type="nucleotide sequence ID" value="XM_025550069.1"/>
</dbReference>
<dbReference type="Pfam" id="PF13270">
    <property type="entry name" value="CCDC28"/>
    <property type="match status" value="1"/>
</dbReference>
<feature type="compositionally biased region" description="Basic and acidic residues" evidence="1">
    <location>
        <begin position="59"/>
        <end position="68"/>
    </location>
</feature>
<dbReference type="PANTHER" id="PTHR13400:SF4">
    <property type="entry name" value="COILED-COIL DOMAIN-CONTAINING PROTEIN 28A-LIKE PROTEIN"/>
    <property type="match status" value="1"/>
</dbReference>
<evidence type="ECO:0000313" key="4">
    <source>
        <dbReference type="RefSeq" id="XP_025405855.1"/>
    </source>
</evidence>
<evidence type="ECO:0000256" key="1">
    <source>
        <dbReference type="SAM" id="MobiDB-lite"/>
    </source>
</evidence>
<dbReference type="OrthoDB" id="9977011at2759"/>